<comment type="caution">
    <text evidence="1">The sequence shown here is derived from an EMBL/GenBank/DDBJ whole genome shotgun (WGS) entry which is preliminary data.</text>
</comment>
<proteinExistence type="predicted"/>
<dbReference type="EMBL" id="JACIEI010000024">
    <property type="protein sequence ID" value="MBB3996009.1"/>
    <property type="molecule type" value="Genomic_DNA"/>
</dbReference>
<dbReference type="AlphaFoldDB" id="A0A7W6E881"/>
<accession>A0A7W6E881</accession>
<name>A0A7W6E881_9RHOB</name>
<reference evidence="1 2" key="1">
    <citation type="submission" date="2020-08" db="EMBL/GenBank/DDBJ databases">
        <title>Genomic Encyclopedia of Type Strains, Phase IV (KMG-IV): sequencing the most valuable type-strain genomes for metagenomic binning, comparative biology and taxonomic classification.</title>
        <authorList>
            <person name="Goeker M."/>
        </authorList>
    </citation>
    <scope>NUCLEOTIDE SEQUENCE [LARGE SCALE GENOMIC DNA]</scope>
    <source>
        <strain evidence="1 2">DSM 102234</strain>
    </source>
</reference>
<gene>
    <name evidence="1" type="ORF">GGR95_003675</name>
</gene>
<keyword evidence="2" id="KW-1185">Reference proteome</keyword>
<evidence type="ECO:0000313" key="2">
    <source>
        <dbReference type="Proteomes" id="UP000530268"/>
    </source>
</evidence>
<protein>
    <submittedName>
        <fullName evidence="1">Uncharacterized protein</fullName>
    </submittedName>
</protein>
<organism evidence="1 2">
    <name type="scientific">Sulfitobacter undariae</name>
    <dbReference type="NCBI Taxonomy" id="1563671"/>
    <lineage>
        <taxon>Bacteria</taxon>
        <taxon>Pseudomonadati</taxon>
        <taxon>Pseudomonadota</taxon>
        <taxon>Alphaproteobacteria</taxon>
        <taxon>Rhodobacterales</taxon>
        <taxon>Roseobacteraceae</taxon>
        <taxon>Sulfitobacter</taxon>
    </lineage>
</organism>
<sequence length="243" mass="27702">MIRLGPFPNPKIAYDPYLGASLRQLRDYLRRPKQERAQRRAQIDESFYFWEPVQSAVQERCFEKCVFCERSSRDVETLIETFRPLRDAGNGNGDSEQDHYVWLAYEPENLILVCIECSSRKRTEFPVIGPRAPYLTPMSEISGREKPLIVDPYRGNPERHFLFLADGRCEGVTKEGRFTSWLLGLNESRLLGARAGEMDTFLGHLRASIETDGRGVAAYLDPRTPFAGARIGVARRLFGPVAV</sequence>
<dbReference type="Proteomes" id="UP000530268">
    <property type="component" value="Unassembled WGS sequence"/>
</dbReference>
<evidence type="ECO:0000313" key="1">
    <source>
        <dbReference type="EMBL" id="MBB3996009.1"/>
    </source>
</evidence>